<sequence length="174" mass="19851">MLEPQSADTPTGSRSTVRPSTTAQSLHYSLPTILRHGTSLRGRESVERVTFSLQTLVNVTRFGKWVLIQNQLQQFRPSSPEDPAFLFLALTSDSRDSPTNTHNQGKDPVLPFRPSPIQNMRAARDKKAKGTLVEFVEDINHATIPKEIPDKDSVWRILYKDRTEDMRVLRQIKR</sequence>
<keyword evidence="4" id="KW-1185">Reference proteome</keyword>
<evidence type="ECO:0000313" key="4">
    <source>
        <dbReference type="Proteomes" id="UP000322234"/>
    </source>
</evidence>
<feature type="domain" description="Paraneoplastic antigen Ma-like N-terminal" evidence="2">
    <location>
        <begin position="119"/>
        <end position="158"/>
    </location>
</feature>
<dbReference type="Proteomes" id="UP000322234">
    <property type="component" value="Unassembled WGS sequence"/>
</dbReference>
<dbReference type="Pfam" id="PF20846">
    <property type="entry name" value="PNMA_N"/>
    <property type="match status" value="1"/>
</dbReference>
<protein>
    <recommendedName>
        <fullName evidence="2">Paraneoplastic antigen Ma-like N-terminal domain-containing protein</fullName>
    </recommendedName>
</protein>
<feature type="region of interest" description="Disordered" evidence="1">
    <location>
        <begin position="1"/>
        <end position="24"/>
    </location>
</feature>
<name>A0A6B0SB08_9CETA</name>
<gene>
    <name evidence="3" type="ORF">E5288_WYG016514</name>
</gene>
<evidence type="ECO:0000313" key="3">
    <source>
        <dbReference type="EMBL" id="MXQ97166.1"/>
    </source>
</evidence>
<reference evidence="3" key="1">
    <citation type="submission" date="2019-10" db="EMBL/GenBank/DDBJ databases">
        <title>The sequence and de novo assembly of the wild yak genome.</title>
        <authorList>
            <person name="Liu Y."/>
        </authorList>
    </citation>
    <scope>NUCLEOTIDE SEQUENCE [LARGE SCALE GENOMIC DNA]</scope>
    <source>
        <strain evidence="3">WY2019</strain>
    </source>
</reference>
<proteinExistence type="predicted"/>
<dbReference type="EMBL" id="VBQZ03000181">
    <property type="protein sequence ID" value="MXQ97166.1"/>
    <property type="molecule type" value="Genomic_DNA"/>
</dbReference>
<dbReference type="InterPro" id="IPR048271">
    <property type="entry name" value="PNMA_N"/>
</dbReference>
<evidence type="ECO:0000256" key="1">
    <source>
        <dbReference type="SAM" id="MobiDB-lite"/>
    </source>
</evidence>
<evidence type="ECO:0000259" key="2">
    <source>
        <dbReference type="Pfam" id="PF20846"/>
    </source>
</evidence>
<organism evidence="3 4">
    <name type="scientific">Bos mutus</name>
    <name type="common">wild yak</name>
    <dbReference type="NCBI Taxonomy" id="72004"/>
    <lineage>
        <taxon>Eukaryota</taxon>
        <taxon>Metazoa</taxon>
        <taxon>Chordata</taxon>
        <taxon>Craniata</taxon>
        <taxon>Vertebrata</taxon>
        <taxon>Euteleostomi</taxon>
        <taxon>Mammalia</taxon>
        <taxon>Eutheria</taxon>
        <taxon>Laurasiatheria</taxon>
        <taxon>Artiodactyla</taxon>
        <taxon>Ruminantia</taxon>
        <taxon>Pecora</taxon>
        <taxon>Bovidae</taxon>
        <taxon>Bovinae</taxon>
        <taxon>Bos</taxon>
    </lineage>
</organism>
<comment type="caution">
    <text evidence="3">The sequence shown here is derived from an EMBL/GenBank/DDBJ whole genome shotgun (WGS) entry which is preliminary data.</text>
</comment>
<dbReference type="AlphaFoldDB" id="A0A6B0SB08"/>
<accession>A0A6B0SB08</accession>